<dbReference type="RefSeq" id="WP_154531726.1">
    <property type="nucleotide sequence ID" value="NZ_VULX01000016.1"/>
</dbReference>
<keyword evidence="11" id="KW-1185">Reference proteome</keyword>
<comment type="similarity">
    <text evidence="2">Belongs to the type II topoisomerase GyrA/ParC subunit family.</text>
</comment>
<evidence type="ECO:0000256" key="7">
    <source>
        <dbReference type="PROSITE-ProRule" id="PRU01384"/>
    </source>
</evidence>
<accession>A0A7X2T246</accession>
<dbReference type="FunFam" id="1.10.268.10:FF:000001">
    <property type="entry name" value="DNA gyrase subunit A"/>
    <property type="match status" value="1"/>
</dbReference>
<gene>
    <name evidence="10" type="ORF">FYJ33_10545</name>
</gene>
<dbReference type="GO" id="GO:0003677">
    <property type="term" value="F:DNA binding"/>
    <property type="evidence" value="ECO:0007669"/>
    <property type="project" value="UniProtKB-UniRule"/>
</dbReference>
<evidence type="ECO:0000313" key="11">
    <source>
        <dbReference type="Proteomes" id="UP000460287"/>
    </source>
</evidence>
<evidence type="ECO:0000256" key="1">
    <source>
        <dbReference type="ARBA" id="ARBA00000185"/>
    </source>
</evidence>
<dbReference type="InterPro" id="IPR013760">
    <property type="entry name" value="Topo_IIA-like_dom_sf"/>
</dbReference>
<dbReference type="NCBIfam" id="NF010586">
    <property type="entry name" value="PRK13979.1"/>
    <property type="match status" value="1"/>
</dbReference>
<evidence type="ECO:0000256" key="4">
    <source>
        <dbReference type="ARBA" id="ARBA00023029"/>
    </source>
</evidence>
<evidence type="ECO:0000313" key="10">
    <source>
        <dbReference type="EMBL" id="MSR91830.1"/>
    </source>
</evidence>
<dbReference type="GO" id="GO:0005524">
    <property type="term" value="F:ATP binding"/>
    <property type="evidence" value="ECO:0007669"/>
    <property type="project" value="InterPro"/>
</dbReference>
<dbReference type="Gene3D" id="2.120.10.90">
    <property type="entry name" value="DNA gyrase/topoisomerase IV, subunit A, C-terminal"/>
    <property type="match status" value="2"/>
</dbReference>
<dbReference type="NCBIfam" id="NF004044">
    <property type="entry name" value="PRK05561.1"/>
    <property type="match status" value="1"/>
</dbReference>
<comment type="catalytic activity">
    <reaction evidence="1 7">
        <text>ATP-dependent breakage, passage and rejoining of double-stranded DNA.</text>
        <dbReference type="EC" id="5.6.2.2"/>
    </reaction>
</comment>
<dbReference type="PROSITE" id="PS52040">
    <property type="entry name" value="TOPO_IIA"/>
    <property type="match status" value="1"/>
</dbReference>
<dbReference type="Pfam" id="PF03989">
    <property type="entry name" value="DNA_gyraseA_C"/>
    <property type="match status" value="7"/>
</dbReference>
<dbReference type="SMART" id="SM00434">
    <property type="entry name" value="TOP4c"/>
    <property type="match status" value="1"/>
</dbReference>
<organism evidence="10 11">
    <name type="scientific">Inconstantimicrobium porci</name>
    <dbReference type="NCBI Taxonomy" id="2652291"/>
    <lineage>
        <taxon>Bacteria</taxon>
        <taxon>Bacillati</taxon>
        <taxon>Bacillota</taxon>
        <taxon>Clostridia</taxon>
        <taxon>Eubacteriales</taxon>
        <taxon>Clostridiaceae</taxon>
        <taxon>Inconstantimicrobium</taxon>
    </lineage>
</organism>
<protein>
    <recommendedName>
        <fullName evidence="3">DNA topoisomerase (ATP-hydrolyzing)</fullName>
        <ecNumber evidence="3">5.6.2.2</ecNumber>
    </recommendedName>
</protein>
<feature type="domain" description="Topo IIA-type catalytic" evidence="9">
    <location>
        <begin position="40"/>
        <end position="513"/>
    </location>
</feature>
<dbReference type="GO" id="GO:0034335">
    <property type="term" value="F:DNA negative supercoiling activity"/>
    <property type="evidence" value="ECO:0007669"/>
    <property type="project" value="UniProtKB-ARBA"/>
</dbReference>
<dbReference type="EC" id="5.6.2.2" evidence="3"/>
<dbReference type="Gene3D" id="1.10.268.10">
    <property type="entry name" value="Topoisomerase, domain 3"/>
    <property type="match status" value="1"/>
</dbReference>
<dbReference type="InterPro" id="IPR002205">
    <property type="entry name" value="Topo_IIA_dom_A"/>
</dbReference>
<keyword evidence="8" id="KW-0175">Coiled coil</keyword>
<dbReference type="GO" id="GO:0006265">
    <property type="term" value="P:DNA topological change"/>
    <property type="evidence" value="ECO:0007669"/>
    <property type="project" value="UniProtKB-UniRule"/>
</dbReference>
<dbReference type="PANTHER" id="PTHR43493:SF5">
    <property type="entry name" value="DNA GYRASE SUBUNIT A, CHLOROPLASTIC_MITOCHONDRIAL"/>
    <property type="match status" value="1"/>
</dbReference>
<dbReference type="Pfam" id="PF00521">
    <property type="entry name" value="DNA_topoisoIV"/>
    <property type="match status" value="1"/>
</dbReference>
<dbReference type="EMBL" id="VULX01000016">
    <property type="protein sequence ID" value="MSR91830.1"/>
    <property type="molecule type" value="Genomic_DNA"/>
</dbReference>
<comment type="caution">
    <text evidence="10">The sequence shown here is derived from an EMBL/GenBank/DDBJ whole genome shotgun (WGS) entry which is preliminary data.</text>
</comment>
<feature type="coiled-coil region" evidence="8">
    <location>
        <begin position="449"/>
        <end position="490"/>
    </location>
</feature>
<evidence type="ECO:0000256" key="6">
    <source>
        <dbReference type="ARBA" id="ARBA00023235"/>
    </source>
</evidence>
<evidence type="ECO:0000256" key="8">
    <source>
        <dbReference type="SAM" id="Coils"/>
    </source>
</evidence>
<proteinExistence type="inferred from homology"/>
<dbReference type="GO" id="GO:0005737">
    <property type="term" value="C:cytoplasm"/>
    <property type="evidence" value="ECO:0007669"/>
    <property type="project" value="TreeGrafter"/>
</dbReference>
<dbReference type="PANTHER" id="PTHR43493">
    <property type="entry name" value="DNA GYRASE/TOPOISOMERASE SUBUNIT A"/>
    <property type="match status" value="1"/>
</dbReference>
<keyword evidence="4 7" id="KW-0799">Topoisomerase</keyword>
<dbReference type="InterPro" id="IPR013757">
    <property type="entry name" value="Topo_IIA_A_a_sf"/>
</dbReference>
<keyword evidence="6 7" id="KW-0413">Isomerase</keyword>
<dbReference type="InterPro" id="IPR013758">
    <property type="entry name" value="Topo_IIA_A/C_ab"/>
</dbReference>
<dbReference type="InterPro" id="IPR050220">
    <property type="entry name" value="Type_II_DNA_Topoisomerases"/>
</dbReference>
<evidence type="ECO:0000256" key="2">
    <source>
        <dbReference type="ARBA" id="ARBA00008263"/>
    </source>
</evidence>
<dbReference type="SUPFAM" id="SSF56719">
    <property type="entry name" value="Type II DNA topoisomerase"/>
    <property type="match status" value="1"/>
</dbReference>
<evidence type="ECO:0000256" key="3">
    <source>
        <dbReference type="ARBA" id="ARBA00012895"/>
    </source>
</evidence>
<evidence type="ECO:0000256" key="5">
    <source>
        <dbReference type="ARBA" id="ARBA00023125"/>
    </source>
</evidence>
<dbReference type="CDD" id="cd00187">
    <property type="entry name" value="TOP4c"/>
    <property type="match status" value="1"/>
</dbReference>
<keyword evidence="5 7" id="KW-0238">DNA-binding</keyword>
<dbReference type="GO" id="GO:0009330">
    <property type="term" value="C:DNA topoisomerase type II (double strand cut, ATP-hydrolyzing) complex"/>
    <property type="evidence" value="ECO:0007669"/>
    <property type="project" value="TreeGrafter"/>
</dbReference>
<dbReference type="Gene3D" id="3.90.199.10">
    <property type="entry name" value="Topoisomerase II, domain 5"/>
    <property type="match status" value="1"/>
</dbReference>
<dbReference type="Proteomes" id="UP000460287">
    <property type="component" value="Unassembled WGS sequence"/>
</dbReference>
<evidence type="ECO:0000259" key="9">
    <source>
        <dbReference type="PROSITE" id="PS52040"/>
    </source>
</evidence>
<dbReference type="InterPro" id="IPR035516">
    <property type="entry name" value="Gyrase/topoIV_suA_C"/>
</dbReference>
<dbReference type="Gene3D" id="3.30.1360.40">
    <property type="match status" value="1"/>
</dbReference>
<reference evidence="10 11" key="1">
    <citation type="submission" date="2019-08" db="EMBL/GenBank/DDBJ databases">
        <title>In-depth cultivation of the pig gut microbiome towards novel bacterial diversity and tailored functional studies.</title>
        <authorList>
            <person name="Wylensek D."/>
            <person name="Hitch T.C.A."/>
            <person name="Clavel T."/>
        </authorList>
    </citation>
    <scope>NUCLEOTIDE SEQUENCE [LARGE SCALE GENOMIC DNA]</scope>
    <source>
        <strain evidence="10 11">WCA-383-APC-5B</strain>
    </source>
</reference>
<sequence length="975" mass="109895">MAKKVNNIPKDNNIITMPLEELMPDNYLPYAVEVAKERALPDVRDGLKPVHRRILYGAYLLKALPDKPYYKSARIVGDILGKFHPHGDTSVYDAMVILAQNFSTREPLIDGHGNWGSIDGDSAAAMRYTEARLSKIALTMLKDIDKNVVDMVPNYSDSEMEPTVLPSRYPNLLVNGSFGIAVGLATNIPPHNLGEVIDGSLAYIDNNDITTKELMNYVKGPDLPTGGILIGQKSLLSAYETGEGKVTLRAKTSIETLENDRLGIVITEFPYRRNKAKTLQMISEMTGDKKHSKVLESISDIRDESDRTGIRAVIEFKKSTTREIAEKVLKYLFKKTDLQCNLSFNMVALADGKPETLGLKSIIMHYINHQKDIVTRRSRKELEIAEKRFHIVEGFIKAIGILDEVIKTIRASNSKQNAKENLMNKFDFTAEQSDAILELMLYRLTGLEIEVFKKEYSELEKRIKALKKILESEKELLKVVKKELTEVKKEFANPRRTEIVEDDSEAKIDLDELIVVEDVMITLSKDGFIKRVPLKSYNRSNQDADAIEYREGDYLDKLIKSNTAENVLLFTDKGYMYQIKGNSVPEYKWKEKGERLDTLIRGLNLDEEKIILMESVSEFSSNQFMQFITSNGSIKKTSFDNFVTSYTKLLALKLKSGEKVVDARLIDKDIGEKYVTVKTEKGFSFTVKEPVIDPVDRNILGTDLCVLPAEDSIVSAQYVDEREYKKFILAVKKNGEIKIASNRRKDSFIKVDTEDDDDILIFTDKGRFFKVNANLLSSISGSVNINTIVGDFGKDESIISVLPVVHYDKNMALYFVSSRGFVKKTMLTEFESGAMVQIGYKVKNENDKLISVTLGYDNIGHMLIVTKKGMAIKFDADSLNAIGKVTSGVVGISLKDEDEVMFGSYIVSDIENYMSNEYNESKICINKDSILEVTSNGQVKAECKIDDIKLQNRAGRGNNIIMLVFDDYVKDVSIV</sequence>
<dbReference type="InterPro" id="IPR006691">
    <property type="entry name" value="GyrA/parC_rep"/>
</dbReference>
<name>A0A7X2T246_9CLOT</name>
<dbReference type="SUPFAM" id="SSF101904">
    <property type="entry name" value="GyrA/ParC C-terminal domain-like"/>
    <property type="match status" value="2"/>
</dbReference>
<feature type="active site" description="O-(5'-phospho-DNA)-tyrosine intermediate" evidence="7">
    <location>
        <position position="128"/>
    </location>
</feature>
<dbReference type="AlphaFoldDB" id="A0A7X2T246"/>